<dbReference type="EMBL" id="JAWDJX010000012">
    <property type="protein sequence ID" value="KAK3054477.1"/>
    <property type="molecule type" value="Genomic_DNA"/>
</dbReference>
<gene>
    <name evidence="2" type="ORF">LTR09_004746</name>
</gene>
<dbReference type="PANTHER" id="PTHR43319">
    <property type="entry name" value="BETA-LACTAMASE-RELATED"/>
    <property type="match status" value="1"/>
</dbReference>
<proteinExistence type="predicted"/>
<dbReference type="InterPro" id="IPR001466">
    <property type="entry name" value="Beta-lactam-related"/>
</dbReference>
<dbReference type="Gene3D" id="3.40.710.10">
    <property type="entry name" value="DD-peptidase/beta-lactamase superfamily"/>
    <property type="match status" value="1"/>
</dbReference>
<dbReference type="AlphaFoldDB" id="A0AAJ0GAJ2"/>
<evidence type="ECO:0000313" key="2">
    <source>
        <dbReference type="EMBL" id="KAK3054477.1"/>
    </source>
</evidence>
<comment type="caution">
    <text evidence="2">The sequence shown here is derived from an EMBL/GenBank/DDBJ whole genome shotgun (WGS) entry which is preliminary data.</text>
</comment>
<dbReference type="InterPro" id="IPR012338">
    <property type="entry name" value="Beta-lactam/transpept-like"/>
</dbReference>
<accession>A0AAJ0GAJ2</accession>
<protein>
    <recommendedName>
        <fullName evidence="1">Beta-lactamase-related domain-containing protein</fullName>
    </recommendedName>
</protein>
<dbReference type="Proteomes" id="UP001271007">
    <property type="component" value="Unassembled WGS sequence"/>
</dbReference>
<dbReference type="InterPro" id="IPR052907">
    <property type="entry name" value="Beta-lactamase/esterase"/>
</dbReference>
<feature type="domain" description="Beta-lactamase-related" evidence="1">
    <location>
        <begin position="42"/>
        <end position="380"/>
    </location>
</feature>
<name>A0AAJ0GAJ2_9PEZI</name>
<sequence length="403" mass="43720">MYRRMCDSGNSAPDIVFIRAMATSQDFSDDPRIRTALARSTQLGEIGVAVAAYYKGKLIVNAAAGSADLESKVSAQTSTLWPVFSVTKGVTALAIHMQAERGLLELSAPVSKYWPGFAANGKQDITIEQCLSHRAGIPRMPTGVTPELMADWDWMVEQIANYRPFSPGTCNAYHVLVWGWILGEVVRKTDPKKSGFNDYVREEICRPLGIEDFHLGVPDSELPRVAKLQGGNSFTIVDDYNISPKEVFPGSDVHNLRVVQQCVDPGAGAITTAEAVARISALIANGGSLDGVRILSQATVAGFNRFREGAYDADKVLMIPVWFGAAGYWLGGEIDASDPLVGDHRDIVVSPGAGGSMAWADFRDCLAVAFCHNNMDSVAVMDHERTLAPMVRTIREIVDEIVI</sequence>
<dbReference type="PANTHER" id="PTHR43319:SF3">
    <property type="entry name" value="BETA-LACTAMASE-RELATED DOMAIN-CONTAINING PROTEIN"/>
    <property type="match status" value="1"/>
</dbReference>
<reference evidence="2" key="1">
    <citation type="submission" date="2023-04" db="EMBL/GenBank/DDBJ databases">
        <title>Black Yeasts Isolated from many extreme environments.</title>
        <authorList>
            <person name="Coleine C."/>
            <person name="Stajich J.E."/>
            <person name="Selbmann L."/>
        </authorList>
    </citation>
    <scope>NUCLEOTIDE SEQUENCE</scope>
    <source>
        <strain evidence="2">CCFEE 5312</strain>
    </source>
</reference>
<evidence type="ECO:0000313" key="3">
    <source>
        <dbReference type="Proteomes" id="UP001271007"/>
    </source>
</evidence>
<dbReference type="Pfam" id="PF00144">
    <property type="entry name" value="Beta-lactamase"/>
    <property type="match status" value="1"/>
</dbReference>
<organism evidence="2 3">
    <name type="scientific">Extremus antarcticus</name>
    <dbReference type="NCBI Taxonomy" id="702011"/>
    <lineage>
        <taxon>Eukaryota</taxon>
        <taxon>Fungi</taxon>
        <taxon>Dikarya</taxon>
        <taxon>Ascomycota</taxon>
        <taxon>Pezizomycotina</taxon>
        <taxon>Dothideomycetes</taxon>
        <taxon>Dothideomycetidae</taxon>
        <taxon>Mycosphaerellales</taxon>
        <taxon>Extremaceae</taxon>
        <taxon>Extremus</taxon>
    </lineage>
</organism>
<dbReference type="SUPFAM" id="SSF56601">
    <property type="entry name" value="beta-lactamase/transpeptidase-like"/>
    <property type="match status" value="1"/>
</dbReference>
<keyword evidence="3" id="KW-1185">Reference proteome</keyword>
<evidence type="ECO:0000259" key="1">
    <source>
        <dbReference type="Pfam" id="PF00144"/>
    </source>
</evidence>